<dbReference type="RefSeq" id="WP_101522306.1">
    <property type="nucleotide sequence ID" value="NZ_PKLZ01000012.1"/>
</dbReference>
<gene>
    <name evidence="2" type="ORF">CWI75_14820</name>
</gene>
<accession>A0A2N5XZC6</accession>
<dbReference type="OrthoDB" id="8527261at2"/>
<evidence type="ECO:0000259" key="1">
    <source>
        <dbReference type="PROSITE" id="PS50075"/>
    </source>
</evidence>
<proteinExistence type="predicted"/>
<reference evidence="3" key="1">
    <citation type="submission" date="2017-11" db="EMBL/GenBank/DDBJ databases">
        <title>The draft genome sequence of Chromatocurvus sp. F02.</title>
        <authorList>
            <person name="Du Z.-J."/>
            <person name="Chang Y.-Q."/>
        </authorList>
    </citation>
    <scope>NUCLEOTIDE SEQUENCE [LARGE SCALE GENOMIC DNA]</scope>
    <source>
        <strain evidence="3">F02</strain>
    </source>
</reference>
<comment type="caution">
    <text evidence="2">The sequence shown here is derived from an EMBL/GenBank/DDBJ whole genome shotgun (WGS) entry which is preliminary data.</text>
</comment>
<name>A0A2N5XZC6_9GAMM</name>
<evidence type="ECO:0000313" key="2">
    <source>
        <dbReference type="EMBL" id="PLW81507.1"/>
    </source>
</evidence>
<sequence>MTSIDLTHDLVRTCLNLDASEPLTADTFLMGGFPEFDSMTIMALIEHIEEALGCEIDDDEISGETFETVGSLAEFVAGKMGPPGH</sequence>
<feature type="domain" description="Carrier" evidence="1">
    <location>
        <begin position="1"/>
        <end position="80"/>
    </location>
</feature>
<dbReference type="SUPFAM" id="SSF47336">
    <property type="entry name" value="ACP-like"/>
    <property type="match status" value="1"/>
</dbReference>
<dbReference type="AlphaFoldDB" id="A0A2N5XZC6"/>
<dbReference type="InterPro" id="IPR036736">
    <property type="entry name" value="ACP-like_sf"/>
</dbReference>
<dbReference type="Gene3D" id="1.10.1200.10">
    <property type="entry name" value="ACP-like"/>
    <property type="match status" value="1"/>
</dbReference>
<protein>
    <recommendedName>
        <fullName evidence="1">Carrier domain-containing protein</fullName>
    </recommendedName>
</protein>
<dbReference type="Proteomes" id="UP000234845">
    <property type="component" value="Unassembled WGS sequence"/>
</dbReference>
<organism evidence="2 3">
    <name type="scientific">Kineobactrum sediminis</name>
    <dbReference type="NCBI Taxonomy" id="1905677"/>
    <lineage>
        <taxon>Bacteria</taxon>
        <taxon>Pseudomonadati</taxon>
        <taxon>Pseudomonadota</taxon>
        <taxon>Gammaproteobacteria</taxon>
        <taxon>Cellvibrionales</taxon>
        <taxon>Halieaceae</taxon>
        <taxon>Kineobactrum</taxon>
    </lineage>
</organism>
<dbReference type="EMBL" id="PKLZ01000012">
    <property type="protein sequence ID" value="PLW81507.1"/>
    <property type="molecule type" value="Genomic_DNA"/>
</dbReference>
<dbReference type="InterPro" id="IPR009081">
    <property type="entry name" value="PP-bd_ACP"/>
</dbReference>
<evidence type="ECO:0000313" key="3">
    <source>
        <dbReference type="Proteomes" id="UP000234845"/>
    </source>
</evidence>
<dbReference type="Pfam" id="PF00550">
    <property type="entry name" value="PP-binding"/>
    <property type="match status" value="1"/>
</dbReference>
<dbReference type="PROSITE" id="PS50075">
    <property type="entry name" value="CARRIER"/>
    <property type="match status" value="1"/>
</dbReference>
<keyword evidence="3" id="KW-1185">Reference proteome</keyword>